<evidence type="ECO:0000256" key="2">
    <source>
        <dbReference type="ARBA" id="ARBA00022771"/>
    </source>
</evidence>
<keyword evidence="1" id="KW-0479">Metal-binding</keyword>
<dbReference type="Pfam" id="PF05485">
    <property type="entry name" value="THAP"/>
    <property type="match status" value="1"/>
</dbReference>
<dbReference type="SMART" id="SM00692">
    <property type="entry name" value="DM3"/>
    <property type="match status" value="1"/>
</dbReference>
<dbReference type="InterPro" id="IPR006612">
    <property type="entry name" value="THAP_Znf"/>
</dbReference>
<dbReference type="GO" id="GO:0005654">
    <property type="term" value="C:nucleoplasm"/>
    <property type="evidence" value="ECO:0007669"/>
    <property type="project" value="UniProtKB-SubCell"/>
</dbReference>
<dbReference type="AlphaFoldDB" id="A0A673I7A2"/>
<keyword evidence="6" id="KW-0805">Transcription regulation</keyword>
<accession>A0A673I7A2</accession>
<dbReference type="GO" id="GO:0008270">
    <property type="term" value="F:zinc ion binding"/>
    <property type="evidence" value="ECO:0007669"/>
    <property type="project" value="UniProtKB-KW"/>
</dbReference>
<dbReference type="SMART" id="SM00980">
    <property type="entry name" value="THAP"/>
    <property type="match status" value="1"/>
</dbReference>
<evidence type="ECO:0000256" key="7">
    <source>
        <dbReference type="SAM" id="MobiDB-lite"/>
    </source>
</evidence>
<evidence type="ECO:0000256" key="3">
    <source>
        <dbReference type="ARBA" id="ARBA00022833"/>
    </source>
</evidence>
<reference evidence="9" key="1">
    <citation type="submission" date="2025-08" db="UniProtKB">
        <authorList>
            <consortium name="Ensembl"/>
        </authorList>
    </citation>
    <scope>IDENTIFICATION</scope>
</reference>
<dbReference type="GO" id="GO:0006357">
    <property type="term" value="P:regulation of transcription by RNA polymerase II"/>
    <property type="evidence" value="ECO:0007669"/>
    <property type="project" value="TreeGrafter"/>
</dbReference>
<comment type="similarity">
    <text evidence="6">Belongs to the THAP1 family.</text>
</comment>
<evidence type="ECO:0000256" key="6">
    <source>
        <dbReference type="RuleBase" id="RU369073"/>
    </source>
</evidence>
<evidence type="ECO:0000256" key="5">
    <source>
        <dbReference type="PROSITE-ProRule" id="PRU00309"/>
    </source>
</evidence>
<evidence type="ECO:0000259" key="8">
    <source>
        <dbReference type="PROSITE" id="PS50950"/>
    </source>
</evidence>
<feature type="region of interest" description="Disordered" evidence="7">
    <location>
        <begin position="167"/>
        <end position="194"/>
    </location>
</feature>
<dbReference type="SUPFAM" id="SSF57716">
    <property type="entry name" value="Glucocorticoid receptor-like (DNA-binding domain)"/>
    <property type="match status" value="1"/>
</dbReference>
<sequence>MVFLCVYPGCFSRAKPLRLRSKKSRGDSPVKFHTFPVNDPERLKLWLIAIRWDVNTPKEKLYRRVLCSEHFSSEDYRERKGKTGKYLKLSAVPVPAMMFQPNEVCIQDTETRVLLTLTSPEAVSSIRPSTSGTYIAFPPIHSDKSNQSHSEELDMNISMLSLDCPSDKKDTSFVPPSSTSTSTPTSEEDTETEMWKETKWIVNESNMMDLFKRCQECGSVIKETQKLQVKWECEKGHKGHWNSCADVRGMPLNNLLPRFFCKIQHIQSHG</sequence>
<keyword evidence="6" id="KW-0804">Transcription</keyword>
<comment type="subcellular location">
    <subcellularLocation>
        <location evidence="6">Nucleus</location>
        <location evidence="6">Nucleoplasm</location>
    </subcellularLocation>
</comment>
<protein>
    <recommendedName>
        <fullName evidence="6">THAP domain-containing protein 1</fullName>
    </recommendedName>
</protein>
<keyword evidence="6" id="KW-0539">Nucleus</keyword>
<evidence type="ECO:0000256" key="1">
    <source>
        <dbReference type="ARBA" id="ARBA00022723"/>
    </source>
</evidence>
<proteinExistence type="inferred from homology"/>
<comment type="function">
    <text evidence="6">DNA-binding transcription regulator that regulates endothelial cell proliferation and G1/S cell-cycle progression. Specifically binds the 5'-[AT]NTNN[GT]GGCA[AGT]-3' core DNA sequence and acts by modulating expression of pRB-E2F cell-cycle target genes.</text>
</comment>
<feature type="domain" description="THAP-type" evidence="8">
    <location>
        <begin position="1"/>
        <end position="96"/>
    </location>
</feature>
<keyword evidence="10" id="KW-1185">Reference proteome</keyword>
<organism evidence="9 10">
    <name type="scientific">Sinocyclocheilus rhinocerous</name>
    <dbReference type="NCBI Taxonomy" id="307959"/>
    <lineage>
        <taxon>Eukaryota</taxon>
        <taxon>Metazoa</taxon>
        <taxon>Chordata</taxon>
        <taxon>Craniata</taxon>
        <taxon>Vertebrata</taxon>
        <taxon>Euteleostomi</taxon>
        <taxon>Actinopterygii</taxon>
        <taxon>Neopterygii</taxon>
        <taxon>Teleostei</taxon>
        <taxon>Ostariophysi</taxon>
        <taxon>Cypriniformes</taxon>
        <taxon>Cyprinidae</taxon>
        <taxon>Cyprininae</taxon>
        <taxon>Sinocyclocheilus</taxon>
    </lineage>
</organism>
<dbReference type="GO" id="GO:0003700">
    <property type="term" value="F:DNA-binding transcription factor activity"/>
    <property type="evidence" value="ECO:0007669"/>
    <property type="project" value="UniProtKB-UniRule"/>
</dbReference>
<evidence type="ECO:0000256" key="4">
    <source>
        <dbReference type="ARBA" id="ARBA00023125"/>
    </source>
</evidence>
<keyword evidence="6" id="KW-0175">Coiled coil</keyword>
<evidence type="ECO:0000313" key="10">
    <source>
        <dbReference type="Proteomes" id="UP000472270"/>
    </source>
</evidence>
<dbReference type="PANTHER" id="PTHR46600:SF7">
    <property type="entry name" value="SI:DKEY-228B2.6-RELATED"/>
    <property type="match status" value="1"/>
</dbReference>
<keyword evidence="3" id="KW-0862">Zinc</keyword>
<keyword evidence="6" id="KW-0131">Cell cycle</keyword>
<dbReference type="PROSITE" id="PS50950">
    <property type="entry name" value="ZF_THAP"/>
    <property type="match status" value="1"/>
</dbReference>
<reference evidence="9" key="2">
    <citation type="submission" date="2025-09" db="UniProtKB">
        <authorList>
            <consortium name="Ensembl"/>
        </authorList>
    </citation>
    <scope>IDENTIFICATION</scope>
</reference>
<evidence type="ECO:0000313" key="9">
    <source>
        <dbReference type="Ensembl" id="ENSSRHP00000034660.1"/>
    </source>
</evidence>
<keyword evidence="4 5" id="KW-0238">DNA-binding</keyword>
<keyword evidence="2 5" id="KW-0863">Zinc-finger</keyword>
<dbReference type="InterPro" id="IPR026516">
    <property type="entry name" value="THAP1/10"/>
</dbReference>
<dbReference type="Proteomes" id="UP000472270">
    <property type="component" value="Unassembled WGS sequence"/>
</dbReference>
<dbReference type="Ensembl" id="ENSSRHT00000035673.1">
    <property type="protein sequence ID" value="ENSSRHP00000034660.1"/>
    <property type="gene ID" value="ENSSRHG00000017804.1"/>
</dbReference>
<name>A0A673I7A2_9TELE</name>
<feature type="compositionally biased region" description="Low complexity" evidence="7">
    <location>
        <begin position="175"/>
        <end position="185"/>
    </location>
</feature>
<dbReference type="PANTHER" id="PTHR46600">
    <property type="entry name" value="THAP DOMAIN-CONTAINING"/>
    <property type="match status" value="1"/>
</dbReference>
<dbReference type="GO" id="GO:0000978">
    <property type="term" value="F:RNA polymerase II cis-regulatory region sequence-specific DNA binding"/>
    <property type="evidence" value="ECO:0007669"/>
    <property type="project" value="TreeGrafter"/>
</dbReference>
<dbReference type="GO" id="GO:0001935">
    <property type="term" value="P:endothelial cell proliferation"/>
    <property type="evidence" value="ECO:0007669"/>
    <property type="project" value="UniProtKB-UniRule"/>
</dbReference>